<protein>
    <submittedName>
        <fullName evidence="1">Type IV pilus biosynthesis protein</fullName>
    </submittedName>
</protein>
<organism evidence="1">
    <name type="scientific">mine drainage metagenome</name>
    <dbReference type="NCBI Taxonomy" id="410659"/>
    <lineage>
        <taxon>unclassified sequences</taxon>
        <taxon>metagenomes</taxon>
        <taxon>ecological metagenomes</taxon>
    </lineage>
</organism>
<name>T0Y2J9_9ZZZZ</name>
<dbReference type="AlphaFoldDB" id="T0Y2J9"/>
<comment type="caution">
    <text evidence="1">The sequence shown here is derived from an EMBL/GenBank/DDBJ whole genome shotgun (WGS) entry which is preliminary data.</text>
</comment>
<dbReference type="EMBL" id="AUZX01016067">
    <property type="protein sequence ID" value="EQD27223.1"/>
    <property type="molecule type" value="Genomic_DNA"/>
</dbReference>
<reference evidence="1" key="2">
    <citation type="journal article" date="2014" name="ISME J.">
        <title>Microbial stratification in low pH oxic and suboxic macroscopic growths along an acid mine drainage.</title>
        <authorList>
            <person name="Mendez-Garcia C."/>
            <person name="Mesa V."/>
            <person name="Sprenger R.R."/>
            <person name="Richter M."/>
            <person name="Diez M.S."/>
            <person name="Solano J."/>
            <person name="Bargiela R."/>
            <person name="Golyshina O.V."/>
            <person name="Manteca A."/>
            <person name="Ramos J.L."/>
            <person name="Gallego J.R."/>
            <person name="Llorente I."/>
            <person name="Martins Dos Santos V.A."/>
            <person name="Jensen O.N."/>
            <person name="Pelaez A.I."/>
            <person name="Sanchez J."/>
            <person name="Ferrer M."/>
        </authorList>
    </citation>
    <scope>NUCLEOTIDE SEQUENCE</scope>
</reference>
<evidence type="ECO:0000313" key="1">
    <source>
        <dbReference type="EMBL" id="EQD27223.1"/>
    </source>
</evidence>
<proteinExistence type="predicted"/>
<dbReference type="InterPro" id="IPR042094">
    <property type="entry name" value="T2SS_GspF_sf"/>
</dbReference>
<feature type="non-terminal residue" evidence="1">
    <location>
        <position position="117"/>
    </location>
</feature>
<reference evidence="1" key="1">
    <citation type="submission" date="2013-08" db="EMBL/GenBank/DDBJ databases">
        <authorList>
            <person name="Mendez C."/>
            <person name="Richter M."/>
            <person name="Ferrer M."/>
            <person name="Sanchez J."/>
        </authorList>
    </citation>
    <scope>NUCLEOTIDE SEQUENCE</scope>
</reference>
<dbReference type="Gene3D" id="1.20.81.30">
    <property type="entry name" value="Type II secretion system (T2SS), domain F"/>
    <property type="match status" value="1"/>
</dbReference>
<accession>T0Y2J9</accession>
<gene>
    <name evidence="1" type="ORF">B1A_21734</name>
</gene>
<sequence length="117" mass="12614">MKNISLSGTLLSLKKRLSFGPGVRRKFYSDLASILRTDSQAAPVQIRVAIDEFKKLPSAPKTALSEIGAGLGRGLDFSKAIEHLTPESESMILHAAESTGDSRTLVRLLSTLATNMD</sequence>